<dbReference type="HOGENOM" id="CLU_2251049_0_0_1"/>
<evidence type="ECO:0000313" key="2">
    <source>
        <dbReference type="EMBL" id="KIM89166.1"/>
    </source>
</evidence>
<sequence length="104" mass="12567">MAVSFRYIYKLIRCLHPLWESSYTTYVNSCLKHKRHAQRSTKMSTSKPKKRGNSESLRKTQSRKSFDENWYQRRKKERIGTSCIMQQVRMFCYNFLTDVVDTKL</sequence>
<dbReference type="InParanoid" id="A0A0C3GET9"/>
<gene>
    <name evidence="2" type="ORF">PILCRDRAFT_214528</name>
</gene>
<evidence type="ECO:0000313" key="3">
    <source>
        <dbReference type="Proteomes" id="UP000054166"/>
    </source>
</evidence>
<organism evidence="2 3">
    <name type="scientific">Piloderma croceum (strain F 1598)</name>
    <dbReference type="NCBI Taxonomy" id="765440"/>
    <lineage>
        <taxon>Eukaryota</taxon>
        <taxon>Fungi</taxon>
        <taxon>Dikarya</taxon>
        <taxon>Basidiomycota</taxon>
        <taxon>Agaricomycotina</taxon>
        <taxon>Agaricomycetes</taxon>
        <taxon>Agaricomycetidae</taxon>
        <taxon>Atheliales</taxon>
        <taxon>Atheliaceae</taxon>
        <taxon>Piloderma</taxon>
    </lineage>
</organism>
<dbReference type="AlphaFoldDB" id="A0A0C3GET9"/>
<accession>A0A0C3GET9</accession>
<reference evidence="2 3" key="1">
    <citation type="submission" date="2014-04" db="EMBL/GenBank/DDBJ databases">
        <authorList>
            <consortium name="DOE Joint Genome Institute"/>
            <person name="Kuo A."/>
            <person name="Tarkka M."/>
            <person name="Buscot F."/>
            <person name="Kohler A."/>
            <person name="Nagy L.G."/>
            <person name="Floudas D."/>
            <person name="Copeland A."/>
            <person name="Barry K.W."/>
            <person name="Cichocki N."/>
            <person name="Veneault-Fourrey C."/>
            <person name="LaButti K."/>
            <person name="Lindquist E.A."/>
            <person name="Lipzen A."/>
            <person name="Lundell T."/>
            <person name="Morin E."/>
            <person name="Murat C."/>
            <person name="Sun H."/>
            <person name="Tunlid A."/>
            <person name="Henrissat B."/>
            <person name="Grigoriev I.V."/>
            <person name="Hibbett D.S."/>
            <person name="Martin F."/>
            <person name="Nordberg H.P."/>
            <person name="Cantor M.N."/>
            <person name="Hua S.X."/>
        </authorList>
    </citation>
    <scope>NUCLEOTIDE SEQUENCE [LARGE SCALE GENOMIC DNA]</scope>
    <source>
        <strain evidence="2 3">F 1598</strain>
    </source>
</reference>
<dbReference type="Proteomes" id="UP000054166">
    <property type="component" value="Unassembled WGS sequence"/>
</dbReference>
<dbReference type="EMBL" id="KN832975">
    <property type="protein sequence ID" value="KIM89166.1"/>
    <property type="molecule type" value="Genomic_DNA"/>
</dbReference>
<feature type="region of interest" description="Disordered" evidence="1">
    <location>
        <begin position="33"/>
        <end position="69"/>
    </location>
</feature>
<name>A0A0C3GET9_PILCF</name>
<keyword evidence="3" id="KW-1185">Reference proteome</keyword>
<evidence type="ECO:0000256" key="1">
    <source>
        <dbReference type="SAM" id="MobiDB-lite"/>
    </source>
</evidence>
<reference evidence="3" key="2">
    <citation type="submission" date="2015-01" db="EMBL/GenBank/DDBJ databases">
        <title>Evolutionary Origins and Diversification of the Mycorrhizal Mutualists.</title>
        <authorList>
            <consortium name="DOE Joint Genome Institute"/>
            <consortium name="Mycorrhizal Genomics Consortium"/>
            <person name="Kohler A."/>
            <person name="Kuo A."/>
            <person name="Nagy L.G."/>
            <person name="Floudas D."/>
            <person name="Copeland A."/>
            <person name="Barry K.W."/>
            <person name="Cichocki N."/>
            <person name="Veneault-Fourrey C."/>
            <person name="LaButti K."/>
            <person name="Lindquist E.A."/>
            <person name="Lipzen A."/>
            <person name="Lundell T."/>
            <person name="Morin E."/>
            <person name="Murat C."/>
            <person name="Riley R."/>
            <person name="Ohm R."/>
            <person name="Sun H."/>
            <person name="Tunlid A."/>
            <person name="Henrissat B."/>
            <person name="Grigoriev I.V."/>
            <person name="Hibbett D.S."/>
            <person name="Martin F."/>
        </authorList>
    </citation>
    <scope>NUCLEOTIDE SEQUENCE [LARGE SCALE GENOMIC DNA]</scope>
    <source>
        <strain evidence="3">F 1598</strain>
    </source>
</reference>
<feature type="compositionally biased region" description="Basic and acidic residues" evidence="1">
    <location>
        <begin position="52"/>
        <end position="69"/>
    </location>
</feature>
<protein>
    <submittedName>
        <fullName evidence="2">Uncharacterized protein</fullName>
    </submittedName>
</protein>
<proteinExistence type="predicted"/>